<dbReference type="InterPro" id="IPR020841">
    <property type="entry name" value="PKS_Beta-ketoAc_synthase_dom"/>
</dbReference>
<dbReference type="Proteomes" id="UP001501204">
    <property type="component" value="Unassembled WGS sequence"/>
</dbReference>
<dbReference type="Pfam" id="PF02801">
    <property type="entry name" value="Ketoacyl-synt_C"/>
    <property type="match status" value="1"/>
</dbReference>
<dbReference type="CDD" id="cd00834">
    <property type="entry name" value="KAS_I_II"/>
    <property type="match status" value="1"/>
</dbReference>
<dbReference type="InterPro" id="IPR014031">
    <property type="entry name" value="Ketoacyl_synth_C"/>
</dbReference>
<evidence type="ECO:0000313" key="6">
    <source>
        <dbReference type="EMBL" id="GAA1766493.1"/>
    </source>
</evidence>
<evidence type="ECO:0000259" key="5">
    <source>
        <dbReference type="PROSITE" id="PS52004"/>
    </source>
</evidence>
<dbReference type="SUPFAM" id="SSF53901">
    <property type="entry name" value="Thiolase-like"/>
    <property type="match status" value="2"/>
</dbReference>
<dbReference type="PROSITE" id="PS52004">
    <property type="entry name" value="KS3_2"/>
    <property type="match status" value="1"/>
</dbReference>
<proteinExistence type="inferred from homology"/>
<evidence type="ECO:0000256" key="4">
    <source>
        <dbReference type="SAM" id="MobiDB-lite"/>
    </source>
</evidence>
<dbReference type="EMBL" id="BAAAOA010000032">
    <property type="protein sequence ID" value="GAA1766493.1"/>
    <property type="molecule type" value="Genomic_DNA"/>
</dbReference>
<keyword evidence="2 3" id="KW-0808">Transferase</keyword>
<feature type="domain" description="Ketosynthase family 3 (KS3)" evidence="5">
    <location>
        <begin position="2"/>
        <end position="429"/>
    </location>
</feature>
<dbReference type="PANTHER" id="PTHR11712:SF336">
    <property type="entry name" value="3-OXOACYL-[ACYL-CARRIER-PROTEIN] SYNTHASE, MITOCHONDRIAL"/>
    <property type="match status" value="1"/>
</dbReference>
<feature type="region of interest" description="Disordered" evidence="4">
    <location>
        <begin position="405"/>
        <end position="458"/>
    </location>
</feature>
<accession>A0ABN2KUF8</accession>
<dbReference type="InterPro" id="IPR016039">
    <property type="entry name" value="Thiolase-like"/>
</dbReference>
<dbReference type="NCBIfam" id="NF005589">
    <property type="entry name" value="PRK07314.1"/>
    <property type="match status" value="1"/>
</dbReference>
<comment type="caution">
    <text evidence="6">The sequence shown here is derived from an EMBL/GenBank/DDBJ whole genome shotgun (WGS) entry which is preliminary data.</text>
</comment>
<gene>
    <name evidence="6" type="ORF">GCM10009767_26270</name>
</gene>
<sequence length="458" mass="47207">MTRKVVVTGLGATTPIGGTVPELWRSATTGVSGVRAIEHDWVDTYDLGVRIAAPVSTPASEVLTRVEAKRLDPSGQLSVIAAREAWADAGFSGGNAESSDEVDPDRFAVAFGTGIGGVWTLLDAYDTLQTRGARRVMPLTVPMLMPNGNAAAVGMDLKARAASITPVSACASGTEAFYQGMNLIRSGKADLVVVGGAESAIHPVTIAAFASMQALSKRNDEPERASRPYDTARDGFVMGEGAGAVVLESEEHAKARGARIYAELAGAGLTADAYHITAPDEEGRGAARALAEAMETGEFGPADVKHVNAHATSTPRGDAPEAGALRRAFGSAVDDMCVSATKSMTGHILGGSGAVEAVLTVLAVHHRTAPCTINLENQDPEIDLDVVTDARDLPSVVLRVPCPRRRGGSVAAQPTRCSQRTGAPSAACRNGSSSSSQASPRARESSLITSSGLPAAVS</sequence>
<dbReference type="PANTHER" id="PTHR11712">
    <property type="entry name" value="POLYKETIDE SYNTHASE-RELATED"/>
    <property type="match status" value="1"/>
</dbReference>
<dbReference type="Gene3D" id="3.40.47.10">
    <property type="match status" value="2"/>
</dbReference>
<dbReference type="SMART" id="SM00825">
    <property type="entry name" value="PKS_KS"/>
    <property type="match status" value="1"/>
</dbReference>
<reference evidence="6 7" key="1">
    <citation type="journal article" date="2019" name="Int. J. Syst. Evol. Microbiol.">
        <title>The Global Catalogue of Microorganisms (GCM) 10K type strain sequencing project: providing services to taxonomists for standard genome sequencing and annotation.</title>
        <authorList>
            <consortium name="The Broad Institute Genomics Platform"/>
            <consortium name="The Broad Institute Genome Sequencing Center for Infectious Disease"/>
            <person name="Wu L."/>
            <person name="Ma J."/>
        </authorList>
    </citation>
    <scope>NUCLEOTIDE SEQUENCE [LARGE SCALE GENOMIC DNA]</scope>
    <source>
        <strain evidence="6 7">JCM 14735</strain>
    </source>
</reference>
<evidence type="ECO:0000256" key="1">
    <source>
        <dbReference type="ARBA" id="ARBA00008467"/>
    </source>
</evidence>
<evidence type="ECO:0000313" key="7">
    <source>
        <dbReference type="Proteomes" id="UP001501204"/>
    </source>
</evidence>
<comment type="similarity">
    <text evidence="1 3">Belongs to the thiolase-like superfamily. Beta-ketoacyl-ACP synthases family.</text>
</comment>
<dbReference type="InterPro" id="IPR000794">
    <property type="entry name" value="Beta-ketoacyl_synthase"/>
</dbReference>
<feature type="compositionally biased region" description="Low complexity" evidence="4">
    <location>
        <begin position="425"/>
        <end position="440"/>
    </location>
</feature>
<protein>
    <submittedName>
        <fullName evidence="6">Beta-ketoacyl-[acyl-carrier-protein] synthase family protein</fullName>
    </submittedName>
</protein>
<name>A0ABN2KUF8_9MICC</name>
<dbReference type="Pfam" id="PF00109">
    <property type="entry name" value="ketoacyl-synt"/>
    <property type="match status" value="1"/>
</dbReference>
<keyword evidence="7" id="KW-1185">Reference proteome</keyword>
<dbReference type="InterPro" id="IPR014030">
    <property type="entry name" value="Ketoacyl_synth_N"/>
</dbReference>
<organism evidence="6 7">
    <name type="scientific">Kocuria aegyptia</name>
    <dbReference type="NCBI Taxonomy" id="330943"/>
    <lineage>
        <taxon>Bacteria</taxon>
        <taxon>Bacillati</taxon>
        <taxon>Actinomycetota</taxon>
        <taxon>Actinomycetes</taxon>
        <taxon>Micrococcales</taxon>
        <taxon>Micrococcaceae</taxon>
        <taxon>Kocuria</taxon>
    </lineage>
</organism>
<evidence type="ECO:0000256" key="2">
    <source>
        <dbReference type="ARBA" id="ARBA00022679"/>
    </source>
</evidence>
<evidence type="ECO:0000256" key="3">
    <source>
        <dbReference type="RuleBase" id="RU003694"/>
    </source>
</evidence>